<name>A0AAV5FAJ1_ELECO</name>
<dbReference type="PROSITE" id="PS51257">
    <property type="entry name" value="PROKAR_LIPOPROTEIN"/>
    <property type="match status" value="1"/>
</dbReference>
<evidence type="ECO:0000256" key="4">
    <source>
        <dbReference type="ARBA" id="ARBA00047899"/>
    </source>
</evidence>
<dbReference type="EC" id="2.7.11.1" evidence="2"/>
<comment type="caution">
    <text evidence="11">The sequence shown here is derived from an EMBL/GenBank/DDBJ whole genome shotgun (WGS) entry which is preliminary data.</text>
</comment>
<dbReference type="CDD" id="cd00028">
    <property type="entry name" value="B_lectin"/>
    <property type="match status" value="1"/>
</dbReference>
<reference evidence="11" key="2">
    <citation type="submission" date="2021-12" db="EMBL/GenBank/DDBJ databases">
        <title>Resequencing data analysis of finger millet.</title>
        <authorList>
            <person name="Hatakeyama M."/>
            <person name="Aluri S."/>
            <person name="Balachadran M.T."/>
            <person name="Sivarajan S.R."/>
            <person name="Poveda L."/>
            <person name="Shimizu-Inatsugi R."/>
            <person name="Schlapbach R."/>
            <person name="Sreeman S.M."/>
            <person name="Shimizu K.K."/>
        </authorList>
    </citation>
    <scope>NUCLEOTIDE SEQUENCE</scope>
</reference>
<keyword evidence="12" id="KW-1185">Reference proteome</keyword>
<evidence type="ECO:0000313" key="11">
    <source>
        <dbReference type="EMBL" id="GJN32668.1"/>
    </source>
</evidence>
<evidence type="ECO:0000256" key="7">
    <source>
        <dbReference type="SAM" id="MobiDB-lite"/>
    </source>
</evidence>
<organism evidence="11 12">
    <name type="scientific">Eleusine coracana subsp. coracana</name>
    <dbReference type="NCBI Taxonomy" id="191504"/>
    <lineage>
        <taxon>Eukaryota</taxon>
        <taxon>Viridiplantae</taxon>
        <taxon>Streptophyta</taxon>
        <taxon>Embryophyta</taxon>
        <taxon>Tracheophyta</taxon>
        <taxon>Spermatophyta</taxon>
        <taxon>Magnoliopsida</taxon>
        <taxon>Liliopsida</taxon>
        <taxon>Poales</taxon>
        <taxon>Poaceae</taxon>
        <taxon>PACMAD clade</taxon>
        <taxon>Chloridoideae</taxon>
        <taxon>Cynodonteae</taxon>
        <taxon>Eleusininae</taxon>
        <taxon>Eleusine</taxon>
    </lineage>
</organism>
<dbReference type="SUPFAM" id="SSF51110">
    <property type="entry name" value="alpha-D-mannose-specific plant lectins"/>
    <property type="match status" value="1"/>
</dbReference>
<evidence type="ECO:0000256" key="8">
    <source>
        <dbReference type="SAM" id="SignalP"/>
    </source>
</evidence>
<evidence type="ECO:0000256" key="2">
    <source>
        <dbReference type="ARBA" id="ARBA00012513"/>
    </source>
</evidence>
<dbReference type="Gene3D" id="3.30.200.20">
    <property type="entry name" value="Phosphorylase Kinase, domain 1"/>
    <property type="match status" value="1"/>
</dbReference>
<evidence type="ECO:0000256" key="1">
    <source>
        <dbReference type="ARBA" id="ARBA00004479"/>
    </source>
</evidence>
<dbReference type="GO" id="GO:0004674">
    <property type="term" value="F:protein serine/threonine kinase activity"/>
    <property type="evidence" value="ECO:0007669"/>
    <property type="project" value="UniProtKB-EC"/>
</dbReference>
<evidence type="ECO:0000256" key="6">
    <source>
        <dbReference type="PROSITE-ProRule" id="PRU00076"/>
    </source>
</evidence>
<dbReference type="SUPFAM" id="SSF56112">
    <property type="entry name" value="Protein kinase-like (PK-like)"/>
    <property type="match status" value="1"/>
</dbReference>
<reference evidence="11" key="1">
    <citation type="journal article" date="2018" name="DNA Res.">
        <title>Multiple hybrid de novo genome assembly of finger millet, an orphan allotetraploid crop.</title>
        <authorList>
            <person name="Hatakeyama M."/>
            <person name="Aluri S."/>
            <person name="Balachadran M.T."/>
            <person name="Sivarajan S.R."/>
            <person name="Patrignani A."/>
            <person name="Gruter S."/>
            <person name="Poveda L."/>
            <person name="Shimizu-Inatsugi R."/>
            <person name="Baeten J."/>
            <person name="Francoijs K.J."/>
            <person name="Nataraja K.N."/>
            <person name="Reddy Y.A.N."/>
            <person name="Phadnis S."/>
            <person name="Ravikumar R.L."/>
            <person name="Schlapbach R."/>
            <person name="Sreeman S.M."/>
            <person name="Shimizu K.K."/>
        </authorList>
    </citation>
    <scope>NUCLEOTIDE SEQUENCE</scope>
</reference>
<sequence>MGKDELAGGKARCRSMASPSPHHQLLFFLLLAACLCSAAAAATTDTLLQGGSLSPGETLVSSPSGVFELGFFAPDQKQPSRRHLGIWYHAMAPQTVVWVANRAAPATSPSPSLSVTDRGELRVLDGPANATAPLLWSSNTTALRGNYSAVIDDTGSLKVRAAGGGDDEVLWDSFAHPGDTMLPGMKIALRTPGKGPKEQMLFTSWASETDPSPGRYALGIDPNGSGQAYIWEDGTAKFWRFVVLPNGIDICYMAKKSSQEWETVWAQPLNECEHYATCGANAKCTAAPDGKAKCTCLKGFQPKILDQWNAGNWSQGCIRGPPLGCQSIRFDDDVEDGKSHELKVYPLDWIKAATCNFSDSNKLGAGGFGPVYLGKLSGGEEVAVKRLCRNSGQGLEEFKNEVILIAKLQHRNLAWRQWNEDKGIELIDPSIRESCSVRQVLRCIHIALLCVQDHADDRPDIPAVILMLSSDNLNLPNPRPPTLMLRGRDAETRSDQAEEESQVQMSQAQMSPLTIFASHLYDGLYQWSHV</sequence>
<dbReference type="FunFam" id="3.30.200.20:FF:001354">
    <property type="entry name" value="Uncharacterized protein"/>
    <property type="match status" value="1"/>
</dbReference>
<dbReference type="InterPro" id="IPR036426">
    <property type="entry name" value="Bulb-type_lectin_dom_sf"/>
</dbReference>
<feature type="domain" description="Bulb-type lectin" evidence="10">
    <location>
        <begin position="44"/>
        <end position="172"/>
    </location>
</feature>
<dbReference type="Proteomes" id="UP001054889">
    <property type="component" value="Unassembled WGS sequence"/>
</dbReference>
<dbReference type="Pfam" id="PF01453">
    <property type="entry name" value="B_lectin"/>
    <property type="match status" value="1"/>
</dbReference>
<evidence type="ECO:0000259" key="10">
    <source>
        <dbReference type="PROSITE" id="PS50927"/>
    </source>
</evidence>
<feature type="domain" description="EGF-like" evidence="9">
    <location>
        <begin position="268"/>
        <end position="306"/>
    </location>
</feature>
<dbReference type="PANTHER" id="PTHR32444:SF242">
    <property type="entry name" value="G-TYPE LECTIN S-RECEPTOR-LIKE SERINE_THREONINE-PROTEIN KINASE RKS1"/>
    <property type="match status" value="1"/>
</dbReference>
<comment type="catalytic activity">
    <reaction evidence="4">
        <text>L-threonyl-[protein] + ATP = O-phospho-L-threonyl-[protein] + ADP + H(+)</text>
        <dbReference type="Rhea" id="RHEA:46608"/>
        <dbReference type="Rhea" id="RHEA-COMP:11060"/>
        <dbReference type="Rhea" id="RHEA-COMP:11605"/>
        <dbReference type="ChEBI" id="CHEBI:15378"/>
        <dbReference type="ChEBI" id="CHEBI:30013"/>
        <dbReference type="ChEBI" id="CHEBI:30616"/>
        <dbReference type="ChEBI" id="CHEBI:61977"/>
        <dbReference type="ChEBI" id="CHEBI:456216"/>
        <dbReference type="EC" id="2.7.11.1"/>
    </reaction>
</comment>
<feature type="signal peptide" evidence="8">
    <location>
        <begin position="1"/>
        <end position="41"/>
    </location>
</feature>
<dbReference type="SMART" id="SM00108">
    <property type="entry name" value="B_lectin"/>
    <property type="match status" value="1"/>
</dbReference>
<dbReference type="InterPro" id="IPR000742">
    <property type="entry name" value="EGF"/>
</dbReference>
<accession>A0AAV5FAJ1</accession>
<dbReference type="AlphaFoldDB" id="A0AAV5FAJ1"/>
<evidence type="ECO:0000256" key="5">
    <source>
        <dbReference type="ARBA" id="ARBA00048679"/>
    </source>
</evidence>
<feature type="region of interest" description="Disordered" evidence="7">
    <location>
        <begin position="478"/>
        <end position="504"/>
    </location>
</feature>
<comment type="catalytic activity">
    <reaction evidence="5">
        <text>L-seryl-[protein] + ATP = O-phospho-L-seryl-[protein] + ADP + H(+)</text>
        <dbReference type="Rhea" id="RHEA:17989"/>
        <dbReference type="Rhea" id="RHEA-COMP:9863"/>
        <dbReference type="Rhea" id="RHEA-COMP:11604"/>
        <dbReference type="ChEBI" id="CHEBI:15378"/>
        <dbReference type="ChEBI" id="CHEBI:29999"/>
        <dbReference type="ChEBI" id="CHEBI:30616"/>
        <dbReference type="ChEBI" id="CHEBI:83421"/>
        <dbReference type="ChEBI" id="CHEBI:456216"/>
        <dbReference type="EC" id="2.7.11.1"/>
    </reaction>
</comment>
<evidence type="ECO:0000259" key="9">
    <source>
        <dbReference type="PROSITE" id="PS50026"/>
    </source>
</evidence>
<keyword evidence="6" id="KW-0245">EGF-like domain</keyword>
<feature type="compositionally biased region" description="Basic and acidic residues" evidence="7">
    <location>
        <begin position="486"/>
        <end position="496"/>
    </location>
</feature>
<keyword evidence="8" id="KW-0732">Signal</keyword>
<dbReference type="InterPro" id="IPR001480">
    <property type="entry name" value="Bulb-type_lectin_dom"/>
</dbReference>
<gene>
    <name evidence="11" type="primary">gb21188</name>
    <name evidence="11" type="ORF">PR202_gb21188</name>
</gene>
<dbReference type="GO" id="GO:0048544">
    <property type="term" value="P:recognition of pollen"/>
    <property type="evidence" value="ECO:0007669"/>
    <property type="project" value="InterPro"/>
</dbReference>
<dbReference type="InterPro" id="IPR011009">
    <property type="entry name" value="Kinase-like_dom_sf"/>
</dbReference>
<dbReference type="GO" id="GO:0016020">
    <property type="term" value="C:membrane"/>
    <property type="evidence" value="ECO:0007669"/>
    <property type="project" value="UniProtKB-SubCell"/>
</dbReference>
<protein>
    <recommendedName>
        <fullName evidence="2">non-specific serine/threonine protein kinase</fullName>
        <ecNumber evidence="2">2.7.11.1</ecNumber>
    </recommendedName>
</protein>
<keyword evidence="3" id="KW-0675">Receptor</keyword>
<evidence type="ECO:0000313" key="12">
    <source>
        <dbReference type="Proteomes" id="UP001054889"/>
    </source>
</evidence>
<dbReference type="GO" id="GO:0051707">
    <property type="term" value="P:response to other organism"/>
    <property type="evidence" value="ECO:0007669"/>
    <property type="project" value="UniProtKB-ARBA"/>
</dbReference>
<dbReference type="PROSITE" id="PS50026">
    <property type="entry name" value="EGF_3"/>
    <property type="match status" value="1"/>
</dbReference>
<comment type="caution">
    <text evidence="6">Lacks conserved residue(s) required for the propagation of feature annotation.</text>
</comment>
<feature type="chain" id="PRO_5043764182" description="non-specific serine/threonine protein kinase" evidence="8">
    <location>
        <begin position="42"/>
        <end position="530"/>
    </location>
</feature>
<proteinExistence type="predicted"/>
<dbReference type="PROSITE" id="PS50927">
    <property type="entry name" value="BULB_LECTIN"/>
    <property type="match status" value="1"/>
</dbReference>
<dbReference type="PANTHER" id="PTHR32444">
    <property type="entry name" value="BULB-TYPE LECTIN DOMAIN-CONTAINING PROTEIN"/>
    <property type="match status" value="1"/>
</dbReference>
<dbReference type="EMBL" id="BQKI01000084">
    <property type="protein sequence ID" value="GJN32668.1"/>
    <property type="molecule type" value="Genomic_DNA"/>
</dbReference>
<dbReference type="Gene3D" id="2.90.10.10">
    <property type="entry name" value="Bulb-type lectin domain"/>
    <property type="match status" value="1"/>
</dbReference>
<evidence type="ECO:0000256" key="3">
    <source>
        <dbReference type="ARBA" id="ARBA00023170"/>
    </source>
</evidence>
<comment type="subcellular location">
    <subcellularLocation>
        <location evidence="1">Membrane</location>
        <topology evidence="1">Single-pass type I membrane protein</topology>
    </subcellularLocation>
</comment>